<proteinExistence type="predicted"/>
<name>A0A061EJE3_THECC</name>
<dbReference type="EC" id="2.3.2.27" evidence="2"/>
<keyword evidence="9" id="KW-1185">Reference proteome</keyword>
<keyword evidence="4 6" id="KW-0863">Zinc-finger</keyword>
<dbReference type="PANTHER" id="PTHR15710:SF74">
    <property type="entry name" value="RING-TYPE E3 UBIQUITIN TRANSFERASE-RELATED"/>
    <property type="match status" value="1"/>
</dbReference>
<dbReference type="Gramene" id="EOY04743">
    <property type="protein sequence ID" value="EOY04743"/>
    <property type="gene ID" value="TCM_019929"/>
</dbReference>
<organism evidence="8 9">
    <name type="scientific">Theobroma cacao</name>
    <name type="common">Cacao</name>
    <name type="synonym">Cocoa</name>
    <dbReference type="NCBI Taxonomy" id="3641"/>
    <lineage>
        <taxon>Eukaryota</taxon>
        <taxon>Viridiplantae</taxon>
        <taxon>Streptophyta</taxon>
        <taxon>Embryophyta</taxon>
        <taxon>Tracheophyta</taxon>
        <taxon>Spermatophyta</taxon>
        <taxon>Magnoliopsida</taxon>
        <taxon>eudicotyledons</taxon>
        <taxon>Gunneridae</taxon>
        <taxon>Pentapetalae</taxon>
        <taxon>rosids</taxon>
        <taxon>malvids</taxon>
        <taxon>Malvales</taxon>
        <taxon>Malvaceae</taxon>
        <taxon>Byttnerioideae</taxon>
        <taxon>Theobroma</taxon>
    </lineage>
</organism>
<keyword evidence="3" id="KW-0479">Metal-binding</keyword>
<protein>
    <recommendedName>
        <fullName evidence="2">RING-type E3 ubiquitin transferase</fullName>
        <ecNumber evidence="2">2.3.2.27</ecNumber>
    </recommendedName>
</protein>
<sequence length="136" mass="15106">MWNSQEDLQDSITLFIKRNITGQGHSLHISVAVPSFNPYLGGNSVPDYSQEYDLADAMTMTENPEARREAVSRLVSEMATVENASGRCSICIESLKQSDKGDAKQVSCGHVYHQTCITNWLLNGRSNSCPLCRHEI</sequence>
<evidence type="ECO:0000256" key="6">
    <source>
        <dbReference type="PROSITE-ProRule" id="PRU00175"/>
    </source>
</evidence>
<dbReference type="PANTHER" id="PTHR15710">
    <property type="entry name" value="E3 UBIQUITIN-PROTEIN LIGASE PRAJA"/>
    <property type="match status" value="1"/>
</dbReference>
<evidence type="ECO:0000313" key="9">
    <source>
        <dbReference type="Proteomes" id="UP000026915"/>
    </source>
</evidence>
<dbReference type="InParanoid" id="A0A061EJE3"/>
<evidence type="ECO:0000313" key="8">
    <source>
        <dbReference type="EMBL" id="EOY04743.1"/>
    </source>
</evidence>
<feature type="domain" description="RING-type" evidence="7">
    <location>
        <begin position="88"/>
        <end position="133"/>
    </location>
</feature>
<evidence type="ECO:0000256" key="1">
    <source>
        <dbReference type="ARBA" id="ARBA00000900"/>
    </source>
</evidence>
<evidence type="ECO:0000259" key="7">
    <source>
        <dbReference type="PROSITE" id="PS50089"/>
    </source>
</evidence>
<dbReference type="Gene3D" id="3.30.40.10">
    <property type="entry name" value="Zinc/RING finger domain, C3HC4 (zinc finger)"/>
    <property type="match status" value="1"/>
</dbReference>
<reference evidence="8 9" key="1">
    <citation type="journal article" date="2013" name="Genome Biol.">
        <title>The genome sequence of the most widely cultivated cacao type and its use to identify candidate genes regulating pod color.</title>
        <authorList>
            <person name="Motamayor J.C."/>
            <person name="Mockaitis K."/>
            <person name="Schmutz J."/>
            <person name="Haiminen N."/>
            <person name="Iii D.L."/>
            <person name="Cornejo O."/>
            <person name="Findley S.D."/>
            <person name="Zheng P."/>
            <person name="Utro F."/>
            <person name="Royaert S."/>
            <person name="Saski C."/>
            <person name="Jenkins J."/>
            <person name="Podicheti R."/>
            <person name="Zhao M."/>
            <person name="Scheffler B.E."/>
            <person name="Stack J.C."/>
            <person name="Feltus F.A."/>
            <person name="Mustiga G.M."/>
            <person name="Amores F."/>
            <person name="Phillips W."/>
            <person name="Marelli J.P."/>
            <person name="May G.D."/>
            <person name="Shapiro H."/>
            <person name="Ma J."/>
            <person name="Bustamante C.D."/>
            <person name="Schnell R.J."/>
            <person name="Main D."/>
            <person name="Gilbert D."/>
            <person name="Parida L."/>
            <person name="Kuhn D.N."/>
        </authorList>
    </citation>
    <scope>NUCLEOTIDE SEQUENCE [LARGE SCALE GENOMIC DNA]</scope>
    <source>
        <strain evidence="9">cv. Matina 1-6</strain>
    </source>
</reference>
<dbReference type="eggNOG" id="KOG0800">
    <property type="taxonomic scope" value="Eukaryota"/>
</dbReference>
<dbReference type="GO" id="GO:0061630">
    <property type="term" value="F:ubiquitin protein ligase activity"/>
    <property type="evidence" value="ECO:0000318"/>
    <property type="project" value="GO_Central"/>
</dbReference>
<dbReference type="GO" id="GO:0006511">
    <property type="term" value="P:ubiquitin-dependent protein catabolic process"/>
    <property type="evidence" value="ECO:0000318"/>
    <property type="project" value="GO_Central"/>
</dbReference>
<dbReference type="GO" id="GO:0008270">
    <property type="term" value="F:zinc ion binding"/>
    <property type="evidence" value="ECO:0007669"/>
    <property type="project" value="UniProtKB-KW"/>
</dbReference>
<dbReference type="SUPFAM" id="SSF57850">
    <property type="entry name" value="RING/U-box"/>
    <property type="match status" value="1"/>
</dbReference>
<dbReference type="PROSITE" id="PS50089">
    <property type="entry name" value="ZF_RING_2"/>
    <property type="match status" value="1"/>
</dbReference>
<dbReference type="AlphaFoldDB" id="A0A061EJE3"/>
<comment type="catalytic activity">
    <reaction evidence="1">
        <text>S-ubiquitinyl-[E2 ubiquitin-conjugating enzyme]-L-cysteine + [acceptor protein]-L-lysine = [E2 ubiquitin-conjugating enzyme]-L-cysteine + N(6)-ubiquitinyl-[acceptor protein]-L-lysine.</text>
        <dbReference type="EC" id="2.3.2.27"/>
    </reaction>
</comment>
<dbReference type="Pfam" id="PF13639">
    <property type="entry name" value="zf-RING_2"/>
    <property type="match status" value="1"/>
</dbReference>
<evidence type="ECO:0000256" key="5">
    <source>
        <dbReference type="ARBA" id="ARBA00022833"/>
    </source>
</evidence>
<dbReference type="SMART" id="SM00184">
    <property type="entry name" value="RING"/>
    <property type="match status" value="1"/>
</dbReference>
<evidence type="ECO:0000256" key="3">
    <source>
        <dbReference type="ARBA" id="ARBA00022723"/>
    </source>
</evidence>
<dbReference type="OMA" id="CSICIES"/>
<evidence type="ECO:0000256" key="4">
    <source>
        <dbReference type="ARBA" id="ARBA00022771"/>
    </source>
</evidence>
<accession>A0A061EJE3</accession>
<dbReference type="InterPro" id="IPR013083">
    <property type="entry name" value="Znf_RING/FYVE/PHD"/>
</dbReference>
<dbReference type="HOGENOM" id="CLU_1879165_0_0_1"/>
<dbReference type="EMBL" id="CM001882">
    <property type="protein sequence ID" value="EOY04743.1"/>
    <property type="molecule type" value="Genomic_DNA"/>
</dbReference>
<gene>
    <name evidence="8" type="ORF">TCM_019929</name>
</gene>
<keyword evidence="5" id="KW-0862">Zinc</keyword>
<dbReference type="Proteomes" id="UP000026915">
    <property type="component" value="Chromosome 4"/>
</dbReference>
<evidence type="ECO:0000256" key="2">
    <source>
        <dbReference type="ARBA" id="ARBA00012483"/>
    </source>
</evidence>
<dbReference type="InterPro" id="IPR001841">
    <property type="entry name" value="Znf_RING"/>
</dbReference>